<gene>
    <name evidence="2" type="ORF">K460DRAFT_169185</name>
</gene>
<evidence type="ECO:0000313" key="2">
    <source>
        <dbReference type="EMBL" id="KAF1841549.1"/>
    </source>
</evidence>
<name>A0A9P4L4Q0_9PLEO</name>
<organism evidence="2 3">
    <name type="scientific">Cucurbitaria berberidis CBS 394.84</name>
    <dbReference type="NCBI Taxonomy" id="1168544"/>
    <lineage>
        <taxon>Eukaryota</taxon>
        <taxon>Fungi</taxon>
        <taxon>Dikarya</taxon>
        <taxon>Ascomycota</taxon>
        <taxon>Pezizomycotina</taxon>
        <taxon>Dothideomycetes</taxon>
        <taxon>Pleosporomycetidae</taxon>
        <taxon>Pleosporales</taxon>
        <taxon>Pleosporineae</taxon>
        <taxon>Cucurbitariaceae</taxon>
        <taxon>Cucurbitaria</taxon>
    </lineage>
</organism>
<dbReference type="AlphaFoldDB" id="A0A9P4L4Q0"/>
<comment type="caution">
    <text evidence="2">The sequence shown here is derived from an EMBL/GenBank/DDBJ whole genome shotgun (WGS) entry which is preliminary data.</text>
</comment>
<dbReference type="PANTHER" id="PTHR33112:SF16">
    <property type="entry name" value="HETEROKARYON INCOMPATIBILITY DOMAIN-CONTAINING PROTEIN"/>
    <property type="match status" value="1"/>
</dbReference>
<dbReference type="Proteomes" id="UP000800039">
    <property type="component" value="Unassembled WGS sequence"/>
</dbReference>
<dbReference type="PANTHER" id="PTHR33112">
    <property type="entry name" value="DOMAIN PROTEIN, PUTATIVE-RELATED"/>
    <property type="match status" value="1"/>
</dbReference>
<evidence type="ECO:0000313" key="3">
    <source>
        <dbReference type="Proteomes" id="UP000800039"/>
    </source>
</evidence>
<proteinExistence type="predicted"/>
<accession>A0A9P4L4Q0</accession>
<dbReference type="InterPro" id="IPR010730">
    <property type="entry name" value="HET"/>
</dbReference>
<dbReference type="OrthoDB" id="3486565at2759"/>
<feature type="domain" description="Heterokaryon incompatibility" evidence="1">
    <location>
        <begin position="250"/>
        <end position="406"/>
    </location>
</feature>
<sequence>MFKRCDFCANLSISRLVSLVKAESTVKAQSTEGYFPQHAFYQHHGSVKDLQTSAEQGCDICDFLVKCLKGYSDPHDIYAETWIGSSCEPSESIFAAAIRSPSSDIKIRILPRGSTHLDSLQGALALDTLCVHIGSIIGHQPDDESEVSDEDASSNIPDELPILLLKISVPPNQNVVVDGYRIGNLQVDPDLNSEPNRYLARKWLSDCQNKHRNCLRNDIPELPTRVIDVGSTDGTIPIRMVCSNQRRAHYVALSHCWGGQIDTVLTTDKVGSFEKMLPYDDLAPNFQDAITITRVLGIQYLWIDSLCIIQDSKRDWEIESKKMGLVYRDSTVTLSAMASKGSKHGILANEPQLNAASPVPINLPVYPDNKEHGNTVKIERAIINEETLFRLDSYGPLGSRGWCLQESILPPRQLYYGERQIYWRCPAVYDAADGSVHGNQVPENRFPNLSAVMHSAVLAQPSFMETSAIANTPSVLEEYYRLVERYSHRSLTYGSDKLPAFSGISQRVHEALPGDYVAGLWTCDIASGLLWYARLESCVHVNTYRAPSWSWASTDEPIEFRPKRNRVLHNNLSLDLVREHIEYRDHSNPYGEIVSGIIVVRGPTLPLQRSSQIVQGNHWSDGVGIACYDEALSNVNNESSVGLTEFWNLSWTSNYIQLVNDVEPPYLLSIAASLSGDPRAQEIEIQIGERTIADEEEIRIDPSLFSSKKYIALIVRVDEVEDVDVGSRTCAQGLILRKLDTPAEQGTSNFERIGMFEFSDFHTDQLALWQTVEVGII</sequence>
<reference evidence="2" key="1">
    <citation type="submission" date="2020-01" db="EMBL/GenBank/DDBJ databases">
        <authorList>
            <consortium name="DOE Joint Genome Institute"/>
            <person name="Haridas S."/>
            <person name="Albert R."/>
            <person name="Binder M."/>
            <person name="Bloem J."/>
            <person name="Labutti K."/>
            <person name="Salamov A."/>
            <person name="Andreopoulos B."/>
            <person name="Baker S.E."/>
            <person name="Barry K."/>
            <person name="Bills G."/>
            <person name="Bluhm B.H."/>
            <person name="Cannon C."/>
            <person name="Castanera R."/>
            <person name="Culley D.E."/>
            <person name="Daum C."/>
            <person name="Ezra D."/>
            <person name="Gonzalez J.B."/>
            <person name="Henrissat B."/>
            <person name="Kuo A."/>
            <person name="Liang C."/>
            <person name="Lipzen A."/>
            <person name="Lutzoni F."/>
            <person name="Magnuson J."/>
            <person name="Mondo S."/>
            <person name="Nolan M."/>
            <person name="Ohm R."/>
            <person name="Pangilinan J."/>
            <person name="Park H.-J."/>
            <person name="Ramirez L."/>
            <person name="Alfaro M."/>
            <person name="Sun H."/>
            <person name="Tritt A."/>
            <person name="Yoshinaga Y."/>
            <person name="Zwiers L.-H."/>
            <person name="Turgeon B.G."/>
            <person name="Goodwin S.B."/>
            <person name="Spatafora J.W."/>
            <person name="Crous P.W."/>
            <person name="Grigoriev I.V."/>
        </authorList>
    </citation>
    <scope>NUCLEOTIDE SEQUENCE</scope>
    <source>
        <strain evidence="2">CBS 394.84</strain>
    </source>
</reference>
<dbReference type="Pfam" id="PF06985">
    <property type="entry name" value="HET"/>
    <property type="match status" value="1"/>
</dbReference>
<dbReference type="RefSeq" id="XP_040784112.1">
    <property type="nucleotide sequence ID" value="XM_040926940.1"/>
</dbReference>
<protein>
    <submittedName>
        <fullName evidence="2">HET-domain-containing protein</fullName>
    </submittedName>
</protein>
<keyword evidence="3" id="KW-1185">Reference proteome</keyword>
<dbReference type="GeneID" id="63844192"/>
<dbReference type="EMBL" id="ML976618">
    <property type="protein sequence ID" value="KAF1841549.1"/>
    <property type="molecule type" value="Genomic_DNA"/>
</dbReference>
<evidence type="ECO:0000259" key="1">
    <source>
        <dbReference type="Pfam" id="PF06985"/>
    </source>
</evidence>